<reference evidence="5" key="2">
    <citation type="submission" date="2020-09" db="EMBL/GenBank/DDBJ databases">
        <authorList>
            <person name="Sun Q."/>
            <person name="Zhou Y."/>
        </authorList>
    </citation>
    <scope>NUCLEOTIDE SEQUENCE</scope>
    <source>
        <strain evidence="5">CGMCC 1.15371</strain>
    </source>
</reference>
<dbReference type="SUPFAM" id="SSF53850">
    <property type="entry name" value="Periplasmic binding protein-like II"/>
    <property type="match status" value="1"/>
</dbReference>
<name>A0A8J2VKD6_9BACL</name>
<dbReference type="Gene3D" id="3.40.190.290">
    <property type="match status" value="1"/>
</dbReference>
<proteinExistence type="inferred from homology"/>
<dbReference type="PANTHER" id="PTHR30126">
    <property type="entry name" value="HTH-TYPE TRANSCRIPTIONAL REGULATOR"/>
    <property type="match status" value="1"/>
</dbReference>
<dbReference type="Proteomes" id="UP000628775">
    <property type="component" value="Unassembled WGS sequence"/>
</dbReference>
<evidence type="ECO:0000256" key="3">
    <source>
        <dbReference type="ARBA" id="ARBA00023163"/>
    </source>
</evidence>
<dbReference type="AlphaFoldDB" id="A0A8J2VKD6"/>
<reference evidence="5" key="1">
    <citation type="journal article" date="2014" name="Int. J. Syst. Evol. Microbiol.">
        <title>Complete genome sequence of Corynebacterium casei LMG S-19264T (=DSM 44701T), isolated from a smear-ripened cheese.</title>
        <authorList>
            <consortium name="US DOE Joint Genome Institute (JGI-PGF)"/>
            <person name="Walter F."/>
            <person name="Albersmeier A."/>
            <person name="Kalinowski J."/>
            <person name="Ruckert C."/>
        </authorList>
    </citation>
    <scope>NUCLEOTIDE SEQUENCE</scope>
    <source>
        <strain evidence="5">CGMCC 1.15371</strain>
    </source>
</reference>
<dbReference type="InterPro" id="IPR005119">
    <property type="entry name" value="LysR_subst-bd"/>
</dbReference>
<evidence type="ECO:0000313" key="5">
    <source>
        <dbReference type="EMBL" id="GGE34349.1"/>
    </source>
</evidence>
<gene>
    <name evidence="5" type="ORF">GCM10011391_11300</name>
</gene>
<evidence type="ECO:0000259" key="4">
    <source>
        <dbReference type="Pfam" id="PF03466"/>
    </source>
</evidence>
<dbReference type="GO" id="GO:0006355">
    <property type="term" value="P:regulation of DNA-templated transcription"/>
    <property type="evidence" value="ECO:0007669"/>
    <property type="project" value="TreeGrafter"/>
</dbReference>
<organism evidence="5 6">
    <name type="scientific">Pullulanibacillus camelliae</name>
    <dbReference type="NCBI Taxonomy" id="1707096"/>
    <lineage>
        <taxon>Bacteria</taxon>
        <taxon>Bacillati</taxon>
        <taxon>Bacillota</taxon>
        <taxon>Bacilli</taxon>
        <taxon>Bacillales</taxon>
        <taxon>Sporolactobacillaceae</taxon>
        <taxon>Pullulanibacillus</taxon>
    </lineage>
</organism>
<evidence type="ECO:0000256" key="1">
    <source>
        <dbReference type="ARBA" id="ARBA00009437"/>
    </source>
</evidence>
<accession>A0A8J2VKD6</accession>
<keyword evidence="6" id="KW-1185">Reference proteome</keyword>
<dbReference type="EMBL" id="BMIR01000003">
    <property type="protein sequence ID" value="GGE34349.1"/>
    <property type="molecule type" value="Genomic_DNA"/>
</dbReference>
<dbReference type="RefSeq" id="WP_188690404.1">
    <property type="nucleotide sequence ID" value="NZ_BMIR01000003.1"/>
</dbReference>
<evidence type="ECO:0000313" key="6">
    <source>
        <dbReference type="Proteomes" id="UP000628775"/>
    </source>
</evidence>
<keyword evidence="3" id="KW-0804">Transcription</keyword>
<keyword evidence="2" id="KW-0805">Transcription regulation</keyword>
<protein>
    <recommendedName>
        <fullName evidence="4">LysR substrate-binding domain-containing protein</fullName>
    </recommendedName>
</protein>
<comment type="similarity">
    <text evidence="1">Belongs to the LysR transcriptional regulatory family.</text>
</comment>
<dbReference type="Pfam" id="PF03466">
    <property type="entry name" value="LysR_substrate"/>
    <property type="match status" value="1"/>
</dbReference>
<evidence type="ECO:0000256" key="2">
    <source>
        <dbReference type="ARBA" id="ARBA00023015"/>
    </source>
</evidence>
<dbReference type="CDD" id="cd05466">
    <property type="entry name" value="PBP2_LTTR_substrate"/>
    <property type="match status" value="1"/>
</dbReference>
<dbReference type="PANTHER" id="PTHR30126:SF64">
    <property type="entry name" value="HTH-TYPE TRANSCRIPTIONAL REGULATOR CITR"/>
    <property type="match status" value="1"/>
</dbReference>
<feature type="domain" description="LysR substrate-binding" evidence="4">
    <location>
        <begin position="7"/>
        <end position="145"/>
    </location>
</feature>
<comment type="caution">
    <text evidence="5">The sequence shown here is derived from an EMBL/GenBank/DDBJ whole genome shotgun (WGS) entry which is preliminary data.</text>
</comment>
<dbReference type="GO" id="GO:0000976">
    <property type="term" value="F:transcription cis-regulatory region binding"/>
    <property type="evidence" value="ECO:0007669"/>
    <property type="project" value="TreeGrafter"/>
</dbReference>
<sequence length="153" mass="17841">MWVFQESPPTHRGIEQIIISEEPVIMVVPHDGFDWESGPPINYEDILFRLPLLTHNHPEYWEELLSHIQAQYVVKTMRVSQVSTTKHFIEEGLGFSFLPELAVRRELAEGRLLRVDEHPFTLPATRTYLLTPQHPSAIMRQFCHFSIQLLGIE</sequence>